<dbReference type="RefSeq" id="WP_218392541.1">
    <property type="nucleotide sequence ID" value="NZ_JAHUZE010000002.1"/>
</dbReference>
<organism evidence="1 2">
    <name type="scientific">Maritimibacter dapengensis</name>
    <dbReference type="NCBI Taxonomy" id="2836868"/>
    <lineage>
        <taxon>Bacteria</taxon>
        <taxon>Pseudomonadati</taxon>
        <taxon>Pseudomonadota</taxon>
        <taxon>Alphaproteobacteria</taxon>
        <taxon>Rhodobacterales</taxon>
        <taxon>Roseobacteraceae</taxon>
        <taxon>Maritimibacter</taxon>
    </lineage>
</organism>
<accession>A0ABS6T359</accession>
<comment type="caution">
    <text evidence="1">The sequence shown here is derived from an EMBL/GenBank/DDBJ whole genome shotgun (WGS) entry which is preliminary data.</text>
</comment>
<evidence type="ECO:0008006" key="3">
    <source>
        <dbReference type="Google" id="ProtNLM"/>
    </source>
</evidence>
<keyword evidence="2" id="KW-1185">Reference proteome</keyword>
<reference evidence="1 2" key="1">
    <citation type="submission" date="2021-05" db="EMBL/GenBank/DDBJ databases">
        <title>Culturable bacteria isolated from Daya Bay.</title>
        <authorList>
            <person name="Zheng W."/>
            <person name="Yu S."/>
            <person name="Huang Y."/>
        </authorList>
    </citation>
    <scope>NUCLEOTIDE SEQUENCE [LARGE SCALE GENOMIC DNA]</scope>
    <source>
        <strain evidence="1 2">DP4N28-5</strain>
    </source>
</reference>
<gene>
    <name evidence="1" type="ORF">KJP28_10765</name>
</gene>
<sequence length="213" mass="24304">MKEHTKAVLEACTGHLVAQGMTRQRRNLAVWQMNDEMWGGISMQVQVKGRRVRVLPSAQVLWEPVEVLVAHGKGEGFRPWTRFSITRSRQVTPPPAIGPLDFYEPELDGSVLERFAILARQVIVGEVLDLADERALLQHFRKNANKGVGRAEHALAIRAWQKKSLDLEDDYGSLMIEQREDEQRDRLERFHLRLRQSVAAREMLRYSGGQGVG</sequence>
<proteinExistence type="predicted"/>
<evidence type="ECO:0000313" key="1">
    <source>
        <dbReference type="EMBL" id="MBV7379410.1"/>
    </source>
</evidence>
<name>A0ABS6T359_9RHOB</name>
<evidence type="ECO:0000313" key="2">
    <source>
        <dbReference type="Proteomes" id="UP000756530"/>
    </source>
</evidence>
<protein>
    <recommendedName>
        <fullName evidence="3">Transposase</fullName>
    </recommendedName>
</protein>
<dbReference type="EMBL" id="JAHUZE010000002">
    <property type="protein sequence ID" value="MBV7379410.1"/>
    <property type="molecule type" value="Genomic_DNA"/>
</dbReference>
<dbReference type="Proteomes" id="UP000756530">
    <property type="component" value="Unassembled WGS sequence"/>
</dbReference>